<dbReference type="GO" id="GO:0052689">
    <property type="term" value="F:carboxylic ester hydrolase activity"/>
    <property type="evidence" value="ECO:0007669"/>
    <property type="project" value="UniProtKB-KW"/>
</dbReference>
<comment type="caution">
    <text evidence="8">The sequence shown here is derived from an EMBL/GenBank/DDBJ whole genome shotgun (WGS) entry which is preliminary data.</text>
</comment>
<dbReference type="InterPro" id="IPR002018">
    <property type="entry name" value="CarbesteraseB"/>
</dbReference>
<dbReference type="EC" id="3.1.1.-" evidence="5"/>
<comment type="similarity">
    <text evidence="1 5">Belongs to the type-B carboxylesterase/lipase family.</text>
</comment>
<evidence type="ECO:0000256" key="3">
    <source>
        <dbReference type="ARBA" id="ARBA00022801"/>
    </source>
</evidence>
<sequence length="573" mass="62055">MLPHPPPLENGKSNMQDTTGPPASQPASLSVGCLHSPINFSSHVVALTDNTPFPDASSQLHSLATFNLFASGEKVAMKVVLGLVVVVVMVVMMVRADSEGDSVKVELTQGVVEGVALPTGGTDSNRVYYSFRGIPYAKPPLGKLRFKDPVPAEGWEGIRAPFNPPPCPQLDLIGFFQQKFSPVGEEDCLYLHVYTPKVGETDSPLPVMVYIHGGGFLFGEGDTAGGSALPLLTKDVVLVSLQYRLGALGFISTEDSALPGNMGLRDQTQAFRWVQHNIHSFGGDPDRVTIFGESAGAAAVHFQILSPEAEGLFHRAILQSGTTLNPWALRHDHKQSAISVGKKLGCLGADDDDVEGEALLECLQEIPAGQIVAVGSMSTTEMPFMMFVPRVDGEFLPAHPASLLATGRYNKVDLISGVNKHEGAMSMPGMVMKLSAEGGITVGDLVPIAPDIFGLTQEEGGGKDLAIRALYHYLGDDNTKLTLHPDTTDIMVKMLSDATFIVQHEDIARLHTRDAAYNNSIYLYQLDHRAPITFSTLLGLTIENEWVCHADELQYLFTNVFGFMTLNDHWNRY</sequence>
<feature type="region of interest" description="Disordered" evidence="6">
    <location>
        <begin position="1"/>
        <end position="28"/>
    </location>
</feature>
<evidence type="ECO:0000256" key="2">
    <source>
        <dbReference type="ARBA" id="ARBA00022487"/>
    </source>
</evidence>
<name>A0AAE1BG13_PETCI</name>
<dbReference type="Proteomes" id="UP001286313">
    <property type="component" value="Unassembled WGS sequence"/>
</dbReference>
<keyword evidence="4" id="KW-0325">Glycoprotein</keyword>
<dbReference type="SUPFAM" id="SSF53474">
    <property type="entry name" value="alpha/beta-Hydrolases"/>
    <property type="match status" value="1"/>
</dbReference>
<feature type="domain" description="Carboxylesterase type B" evidence="7">
    <location>
        <begin position="103"/>
        <end position="562"/>
    </location>
</feature>
<feature type="compositionally biased region" description="Polar residues" evidence="6">
    <location>
        <begin position="11"/>
        <end position="28"/>
    </location>
</feature>
<keyword evidence="9" id="KW-1185">Reference proteome</keyword>
<gene>
    <name evidence="8" type="ORF">Pcinc_043356</name>
</gene>
<evidence type="ECO:0000259" key="7">
    <source>
        <dbReference type="Pfam" id="PF00135"/>
    </source>
</evidence>
<accession>A0AAE1BG13</accession>
<keyword evidence="2" id="KW-0719">Serine esterase</keyword>
<dbReference type="InterPro" id="IPR050309">
    <property type="entry name" value="Type-B_Carboxylest/Lipase"/>
</dbReference>
<evidence type="ECO:0000256" key="5">
    <source>
        <dbReference type="RuleBase" id="RU361235"/>
    </source>
</evidence>
<evidence type="ECO:0000313" key="9">
    <source>
        <dbReference type="Proteomes" id="UP001286313"/>
    </source>
</evidence>
<dbReference type="Gene3D" id="3.40.50.1820">
    <property type="entry name" value="alpha/beta hydrolase"/>
    <property type="match status" value="1"/>
</dbReference>
<dbReference type="EMBL" id="JAWQEG010008641">
    <property type="protein sequence ID" value="KAK3849905.1"/>
    <property type="molecule type" value="Genomic_DNA"/>
</dbReference>
<evidence type="ECO:0000256" key="1">
    <source>
        <dbReference type="ARBA" id="ARBA00005964"/>
    </source>
</evidence>
<evidence type="ECO:0000313" key="8">
    <source>
        <dbReference type="EMBL" id="KAK3849905.1"/>
    </source>
</evidence>
<dbReference type="AlphaFoldDB" id="A0AAE1BG13"/>
<dbReference type="PROSITE" id="PS00122">
    <property type="entry name" value="CARBOXYLESTERASE_B_1"/>
    <property type="match status" value="1"/>
</dbReference>
<dbReference type="InterPro" id="IPR019826">
    <property type="entry name" value="Carboxylesterase_B_AS"/>
</dbReference>
<organism evidence="8 9">
    <name type="scientific">Petrolisthes cinctipes</name>
    <name type="common">Flat porcelain crab</name>
    <dbReference type="NCBI Taxonomy" id="88211"/>
    <lineage>
        <taxon>Eukaryota</taxon>
        <taxon>Metazoa</taxon>
        <taxon>Ecdysozoa</taxon>
        <taxon>Arthropoda</taxon>
        <taxon>Crustacea</taxon>
        <taxon>Multicrustacea</taxon>
        <taxon>Malacostraca</taxon>
        <taxon>Eumalacostraca</taxon>
        <taxon>Eucarida</taxon>
        <taxon>Decapoda</taxon>
        <taxon>Pleocyemata</taxon>
        <taxon>Anomura</taxon>
        <taxon>Galatheoidea</taxon>
        <taxon>Porcellanidae</taxon>
        <taxon>Petrolisthes</taxon>
    </lineage>
</organism>
<evidence type="ECO:0000256" key="6">
    <source>
        <dbReference type="SAM" id="MobiDB-lite"/>
    </source>
</evidence>
<proteinExistence type="inferred from homology"/>
<reference evidence="8" key="1">
    <citation type="submission" date="2023-10" db="EMBL/GenBank/DDBJ databases">
        <title>Genome assemblies of two species of porcelain crab, Petrolisthes cinctipes and Petrolisthes manimaculis (Anomura: Porcellanidae).</title>
        <authorList>
            <person name="Angst P."/>
        </authorList>
    </citation>
    <scope>NUCLEOTIDE SEQUENCE</scope>
    <source>
        <strain evidence="8">PB745_01</strain>
        <tissue evidence="8">Gill</tissue>
    </source>
</reference>
<evidence type="ECO:0000256" key="4">
    <source>
        <dbReference type="ARBA" id="ARBA00023180"/>
    </source>
</evidence>
<dbReference type="InterPro" id="IPR029058">
    <property type="entry name" value="AB_hydrolase_fold"/>
</dbReference>
<dbReference type="Pfam" id="PF00135">
    <property type="entry name" value="COesterase"/>
    <property type="match status" value="1"/>
</dbReference>
<keyword evidence="3 5" id="KW-0378">Hydrolase</keyword>
<dbReference type="PANTHER" id="PTHR11559">
    <property type="entry name" value="CARBOXYLESTERASE"/>
    <property type="match status" value="1"/>
</dbReference>
<protein>
    <recommendedName>
        <fullName evidence="5">Carboxylic ester hydrolase</fullName>
        <ecNumber evidence="5">3.1.1.-</ecNumber>
    </recommendedName>
</protein>